<dbReference type="InterPro" id="IPR047216">
    <property type="entry name" value="Endonuclease_DUF559_bact"/>
</dbReference>
<protein>
    <submittedName>
        <fullName evidence="3">DUF559 domain-containing protein</fullName>
    </submittedName>
</protein>
<dbReference type="PANTHER" id="PTHR38590">
    <property type="entry name" value="BLL0828 PROTEIN"/>
    <property type="match status" value="1"/>
</dbReference>
<dbReference type="Proteomes" id="UP001148834">
    <property type="component" value="Unassembled WGS sequence"/>
</dbReference>
<dbReference type="EMBL" id="JAODIR010000007">
    <property type="protein sequence ID" value="MDD2167522.1"/>
    <property type="molecule type" value="Genomic_DNA"/>
</dbReference>
<dbReference type="RefSeq" id="WP_016528108.1">
    <property type="nucleotide sequence ID" value="NZ_CP009237.1"/>
</dbReference>
<evidence type="ECO:0000313" key="3">
    <source>
        <dbReference type="EMBL" id="QKY74047.1"/>
    </source>
</evidence>
<evidence type="ECO:0000313" key="2">
    <source>
        <dbReference type="EMBL" id="MDD2167522.1"/>
    </source>
</evidence>
<dbReference type="CDD" id="cd01038">
    <property type="entry name" value="Endonuclease_DUF559"/>
    <property type="match status" value="1"/>
</dbReference>
<feature type="domain" description="DUF559" evidence="1">
    <location>
        <begin position="8"/>
        <end position="115"/>
    </location>
</feature>
<dbReference type="Proteomes" id="UP000509790">
    <property type="component" value="Chromosome"/>
</dbReference>
<dbReference type="Gene3D" id="3.40.960.10">
    <property type="entry name" value="VSR Endonuclease"/>
    <property type="match status" value="1"/>
</dbReference>
<sequence>MEPYLFQLKPNARTLRNTMTKAEHILWSRLRRKQLLDLQFYRQKPILTYIVDFYCPKAKLVIELDGSQHYEVEHIEADKIRDQALNSLGLYVLRFNNREVISSIENVITHITQIIKKRI</sequence>
<dbReference type="Pfam" id="PF04480">
    <property type="entry name" value="DUF559"/>
    <property type="match status" value="1"/>
</dbReference>
<reference evidence="3 4" key="1">
    <citation type="submission" date="2019-06" db="EMBL/GenBank/DDBJ databases">
        <title>Complete genome sequence of Haemophilus parasuis HPS412.</title>
        <authorList>
            <person name="Yang S."/>
            <person name="Huang C."/>
        </authorList>
    </citation>
    <scope>NUCLEOTIDE SEQUENCE [LARGE SCALE GENOMIC DNA]</scope>
    <source>
        <strain evidence="3 4">HPS412</strain>
    </source>
</reference>
<dbReference type="SUPFAM" id="SSF52980">
    <property type="entry name" value="Restriction endonuclease-like"/>
    <property type="match status" value="1"/>
</dbReference>
<name>A0A6G6HPA5_GLAPU</name>
<dbReference type="EMBL" id="CP041334">
    <property type="protein sequence ID" value="QKY74047.1"/>
    <property type="molecule type" value="Genomic_DNA"/>
</dbReference>
<dbReference type="InterPro" id="IPR011335">
    <property type="entry name" value="Restrct_endonuc-II-like"/>
</dbReference>
<reference evidence="2" key="2">
    <citation type="submission" date="2022-09" db="EMBL/GenBank/DDBJ databases">
        <title>Molecular characterization of Glaesserella parasuis strains circulating in commercial swine farms using whole-genome sequencing.</title>
        <authorList>
            <person name="Mugabi R."/>
            <person name="Clavijo M."/>
            <person name="Li G."/>
        </authorList>
    </citation>
    <scope>NUCLEOTIDE SEQUENCE</scope>
    <source>
        <strain evidence="2">0435-53</strain>
    </source>
</reference>
<evidence type="ECO:0000259" key="1">
    <source>
        <dbReference type="Pfam" id="PF04480"/>
    </source>
</evidence>
<organism evidence="3 4">
    <name type="scientific">Glaesserella parasuis</name>
    <name type="common">Haemophilus parasuis</name>
    <dbReference type="NCBI Taxonomy" id="738"/>
    <lineage>
        <taxon>Bacteria</taxon>
        <taxon>Pseudomonadati</taxon>
        <taxon>Pseudomonadota</taxon>
        <taxon>Gammaproteobacteria</taxon>
        <taxon>Pasteurellales</taxon>
        <taxon>Pasteurellaceae</taxon>
        <taxon>Glaesserella</taxon>
    </lineage>
</organism>
<dbReference type="InterPro" id="IPR007569">
    <property type="entry name" value="DUF559"/>
</dbReference>
<dbReference type="PANTHER" id="PTHR38590:SF1">
    <property type="entry name" value="BLL0828 PROTEIN"/>
    <property type="match status" value="1"/>
</dbReference>
<gene>
    <name evidence="3" type="ORF">FLK62_09080</name>
    <name evidence="2" type="ORF">N5925_02635</name>
</gene>
<evidence type="ECO:0000313" key="4">
    <source>
        <dbReference type="Proteomes" id="UP000509790"/>
    </source>
</evidence>
<dbReference type="AlphaFoldDB" id="A0A6G6HPA5"/>
<accession>A0A6G6HPA5</accession>
<dbReference type="KEGG" id="hpak:JT17_00135"/>
<proteinExistence type="predicted"/>